<dbReference type="Proteomes" id="UP001144347">
    <property type="component" value="Unassembled WGS sequence"/>
</dbReference>
<feature type="domain" description="HTH araC/xylS-type" evidence="8">
    <location>
        <begin position="1236"/>
        <end position="1335"/>
    </location>
</feature>
<dbReference type="InterPro" id="IPR003594">
    <property type="entry name" value="HATPase_dom"/>
</dbReference>
<evidence type="ECO:0000256" key="6">
    <source>
        <dbReference type="PROSITE-ProRule" id="PRU00169"/>
    </source>
</evidence>
<dbReference type="PRINTS" id="PR00344">
    <property type="entry name" value="BCTRLSENSOR"/>
</dbReference>
<dbReference type="SUPFAM" id="SSF55874">
    <property type="entry name" value="ATPase domain of HSP90 chaperone/DNA topoisomerase II/histidine kinase"/>
    <property type="match status" value="1"/>
</dbReference>
<feature type="domain" description="Histidine kinase" evidence="9">
    <location>
        <begin position="823"/>
        <end position="1037"/>
    </location>
</feature>
<dbReference type="SUPFAM" id="SSF52172">
    <property type="entry name" value="CheY-like"/>
    <property type="match status" value="1"/>
</dbReference>
<dbReference type="Gene3D" id="3.30.565.10">
    <property type="entry name" value="Histidine kinase-like ATPase, C-terminal domain"/>
    <property type="match status" value="1"/>
</dbReference>
<feature type="transmembrane region" description="Helical" evidence="7">
    <location>
        <begin position="769"/>
        <end position="789"/>
    </location>
</feature>
<dbReference type="SUPFAM" id="SSF46689">
    <property type="entry name" value="Homeodomain-like"/>
    <property type="match status" value="1"/>
</dbReference>
<dbReference type="PANTHER" id="PTHR43547">
    <property type="entry name" value="TWO-COMPONENT HISTIDINE KINASE"/>
    <property type="match status" value="1"/>
</dbReference>
<keyword evidence="12" id="KW-1185">Reference proteome</keyword>
<dbReference type="Pfam" id="PF12833">
    <property type="entry name" value="HTH_18"/>
    <property type="match status" value="1"/>
</dbReference>
<dbReference type="SUPFAM" id="SSF63829">
    <property type="entry name" value="Calcium-dependent phosphotriesterase"/>
    <property type="match status" value="3"/>
</dbReference>
<dbReference type="Pfam" id="PF00072">
    <property type="entry name" value="Response_reg"/>
    <property type="match status" value="1"/>
</dbReference>
<keyword evidence="7" id="KW-0812">Transmembrane</keyword>
<dbReference type="Gene3D" id="2.60.40.10">
    <property type="entry name" value="Immunoglobulins"/>
    <property type="match status" value="1"/>
</dbReference>
<dbReference type="PANTHER" id="PTHR43547:SF2">
    <property type="entry name" value="HYBRID SIGNAL TRANSDUCTION HISTIDINE KINASE C"/>
    <property type="match status" value="1"/>
</dbReference>
<dbReference type="Pfam" id="PF07494">
    <property type="entry name" value="Reg_prop"/>
    <property type="match status" value="6"/>
</dbReference>
<comment type="catalytic activity">
    <reaction evidence="1">
        <text>ATP + protein L-histidine = ADP + protein N-phospho-L-histidine.</text>
        <dbReference type="EC" id="2.7.13.3"/>
    </reaction>
</comment>
<dbReference type="Pfam" id="PF07495">
    <property type="entry name" value="Y_Y_Y"/>
    <property type="match status" value="1"/>
</dbReference>
<keyword evidence="7" id="KW-1133">Transmembrane helix</keyword>
<dbReference type="PROSITE" id="PS01124">
    <property type="entry name" value="HTH_ARAC_FAMILY_2"/>
    <property type="match status" value="1"/>
</dbReference>
<name>A0ABT4L9B7_9SPHI</name>
<dbReference type="SMART" id="SM00388">
    <property type="entry name" value="HisKA"/>
    <property type="match status" value="1"/>
</dbReference>
<dbReference type="SMART" id="SM00342">
    <property type="entry name" value="HTH_ARAC"/>
    <property type="match status" value="1"/>
</dbReference>
<dbReference type="Pfam" id="PF00512">
    <property type="entry name" value="HisKA"/>
    <property type="match status" value="1"/>
</dbReference>
<evidence type="ECO:0000256" key="3">
    <source>
        <dbReference type="ARBA" id="ARBA00022553"/>
    </source>
</evidence>
<keyword evidence="11" id="KW-0067">ATP-binding</keyword>
<feature type="domain" description="Response regulatory" evidence="10">
    <location>
        <begin position="1089"/>
        <end position="1204"/>
    </location>
</feature>
<evidence type="ECO:0000259" key="8">
    <source>
        <dbReference type="PROSITE" id="PS01124"/>
    </source>
</evidence>
<gene>
    <name evidence="11" type="ORF">O0955_09780</name>
</gene>
<dbReference type="EMBL" id="JAPWGM010000003">
    <property type="protein sequence ID" value="MCZ4244292.1"/>
    <property type="molecule type" value="Genomic_DNA"/>
</dbReference>
<dbReference type="InterPro" id="IPR011110">
    <property type="entry name" value="Reg_prop"/>
</dbReference>
<organism evidence="11 12">
    <name type="scientific">Pedobacter punctiformis</name>
    <dbReference type="NCBI Taxonomy" id="3004097"/>
    <lineage>
        <taxon>Bacteria</taxon>
        <taxon>Pseudomonadati</taxon>
        <taxon>Bacteroidota</taxon>
        <taxon>Sphingobacteriia</taxon>
        <taxon>Sphingobacteriales</taxon>
        <taxon>Sphingobacteriaceae</taxon>
        <taxon>Pedobacter</taxon>
    </lineage>
</organism>
<dbReference type="InterPro" id="IPR013783">
    <property type="entry name" value="Ig-like_fold"/>
</dbReference>
<proteinExistence type="predicted"/>
<evidence type="ECO:0000256" key="2">
    <source>
        <dbReference type="ARBA" id="ARBA00012438"/>
    </source>
</evidence>
<dbReference type="PROSITE" id="PS50109">
    <property type="entry name" value="HIS_KIN"/>
    <property type="match status" value="1"/>
</dbReference>
<evidence type="ECO:0000313" key="12">
    <source>
        <dbReference type="Proteomes" id="UP001144347"/>
    </source>
</evidence>
<evidence type="ECO:0000256" key="7">
    <source>
        <dbReference type="SAM" id="Phobius"/>
    </source>
</evidence>
<dbReference type="InterPro" id="IPR015943">
    <property type="entry name" value="WD40/YVTN_repeat-like_dom_sf"/>
</dbReference>
<evidence type="ECO:0000256" key="4">
    <source>
        <dbReference type="ARBA" id="ARBA00023015"/>
    </source>
</evidence>
<evidence type="ECO:0000256" key="1">
    <source>
        <dbReference type="ARBA" id="ARBA00000085"/>
    </source>
</evidence>
<dbReference type="InterPro" id="IPR005467">
    <property type="entry name" value="His_kinase_dom"/>
</dbReference>
<dbReference type="InterPro" id="IPR003661">
    <property type="entry name" value="HisK_dim/P_dom"/>
</dbReference>
<dbReference type="CDD" id="cd00082">
    <property type="entry name" value="HisKA"/>
    <property type="match status" value="1"/>
</dbReference>
<evidence type="ECO:0000313" key="11">
    <source>
        <dbReference type="EMBL" id="MCZ4244292.1"/>
    </source>
</evidence>
<dbReference type="EC" id="2.7.13.3" evidence="2"/>
<dbReference type="InterPro" id="IPR004358">
    <property type="entry name" value="Sig_transdc_His_kin-like_C"/>
</dbReference>
<dbReference type="InterPro" id="IPR001789">
    <property type="entry name" value="Sig_transdc_resp-reg_receiver"/>
</dbReference>
<dbReference type="Gene3D" id="2.130.10.10">
    <property type="entry name" value="YVTN repeat-like/Quinoprotein amine dehydrogenase"/>
    <property type="match status" value="2"/>
</dbReference>
<dbReference type="SMART" id="SM00387">
    <property type="entry name" value="HATPase_c"/>
    <property type="match status" value="1"/>
</dbReference>
<dbReference type="InterPro" id="IPR036097">
    <property type="entry name" value="HisK_dim/P_sf"/>
</dbReference>
<dbReference type="Gene3D" id="1.10.10.60">
    <property type="entry name" value="Homeodomain-like"/>
    <property type="match status" value="1"/>
</dbReference>
<dbReference type="Pfam" id="PF02518">
    <property type="entry name" value="HATPase_c"/>
    <property type="match status" value="1"/>
</dbReference>
<comment type="caution">
    <text evidence="11">The sequence shown here is derived from an EMBL/GenBank/DDBJ whole genome shotgun (WGS) entry which is preliminary data.</text>
</comment>
<sequence>MRQYIVFFYLIFNLVFSAKAFNNHPLDYLGVKQGLSNNSVTSVYQDSFGFMWFGTHEGLNRFDGHNFKIFNKNLNDSTSLINDRVIVIKEDSDHNIWIGTWRGVSVYNPINSKFKPVYYSTTKGSQKLICQINAIETDTHGNVFVGGTDGLIYFNKSKKQTTRVLFKATNYIVQSIKIDRLNQVWLFIENYGLARFDYRTNSIILVNSILKAGLCMEADHQGNIWVGNKEGLYQYNIKESAYKSKTGYPQVKMIADLLFDKRGNLWISTGGKGIVVLDIQTLKFRQIQSGPGKGALSSAWVRSIYEDKQQRKWIATEKGGINILDEKKNRFTTISHDPFNKNSLVNDFTFSFCEAENGNIWIGTDGAGISYWDRKKNTFKNYAYDNGNAASLSSNNVASIVRDYKNDIWIATFGGGINKFNKRTNSFEHYTCFNTVSKLFSASAWLVYEDGDKRLWAGVCGPGGLFLLNRKTNRFELFDDKSNLKEANILTLGEDKQGVLWAGNFEYLFKIDRKTKEVKEYKIEYPVRAVYEDSRNNFWIGTQGGGLLKFDRKTGQYKSYTKDKGLAGNSVLNILEDRAGNLWISTFSGLSRMDAAGKIKNFYESDGLQDNQFNYNAALKLSSGELLFGGIKGFNIFFPEHINPVNNQPKILITGLRINNIPYEEYEEPEGKKSVYELTELTLPYDKAILSVDFTALEYSAPDKISYSYFLDGWDNSWNKAGESRIANYSRLREGTYFLRIKSTNTEGVWIPNERVLKVTVLPPWWRSWWAYCIYMAMGIAVFYVYSLYQRRQERLKYQIQFANAKAEQEKELNEKKFAFFTNISHEFRTPLTLIISPIQEFLNSPNSQIDSKELTVVYRNAKRLLSLVDQLLHFRKSDAYHLKVSKFNMTAFVSEVYSCFIQQAKLKKITFEFINDQAEIEVYADKEKIEIALFNLISNAFKYTPAGGSIRLKLSESDTGIRLAVSDTGTGIPENVGSRLFEEFYQVKDGDSVNKTGFGIGLHLVKKFVDIHSGKVSYSSKKGEGTEFTIDLLKGNTHFDSKVIFESFNESPVLQNEPGTDELWLEEEILQSNTDRDLEAEIISDRPSILIVDNDEEIRNYMKGIFWPSYQVYEANTGEQGYELTMRYVPDIIITDVVMGVMSGVELCLKIKEDASLNHIPVVLLTSSTSAEIKLKGIEGGADDYITKPFDKHILIARVSNLLKNRNNLQRYFYNQITFKEDESTVSVEYKEFLNKCIAIVEKHLLDPKFNVHTFAEEMGMSYSSLFQKVKSISGRSINEFIRFIRLREAAKLFINTDCNISEVAFQCGFNDMTHFRKQFGKLFGMNPSEYIRSYRKAFNKTYKLSGKIRKA</sequence>
<dbReference type="PROSITE" id="PS50110">
    <property type="entry name" value="RESPONSE_REGULATORY"/>
    <property type="match status" value="1"/>
</dbReference>
<dbReference type="InterPro" id="IPR009057">
    <property type="entry name" value="Homeodomain-like_sf"/>
</dbReference>
<evidence type="ECO:0000259" key="9">
    <source>
        <dbReference type="PROSITE" id="PS50109"/>
    </source>
</evidence>
<dbReference type="SUPFAM" id="SSF47384">
    <property type="entry name" value="Homodimeric domain of signal transducing histidine kinase"/>
    <property type="match status" value="1"/>
</dbReference>
<feature type="modified residue" description="4-aspartylphosphate" evidence="6">
    <location>
        <position position="1137"/>
    </location>
</feature>
<dbReference type="InterPro" id="IPR018060">
    <property type="entry name" value="HTH_AraC"/>
</dbReference>
<keyword evidence="11" id="KW-0547">Nucleotide-binding</keyword>
<evidence type="ECO:0000256" key="5">
    <source>
        <dbReference type="ARBA" id="ARBA00023163"/>
    </source>
</evidence>
<dbReference type="RefSeq" id="WP_269427364.1">
    <property type="nucleotide sequence ID" value="NZ_JAPWGM010000003.1"/>
</dbReference>
<dbReference type="InterPro" id="IPR011123">
    <property type="entry name" value="Y_Y_Y"/>
</dbReference>
<dbReference type="Gene3D" id="1.10.287.130">
    <property type="match status" value="1"/>
</dbReference>
<keyword evidence="4" id="KW-0805">Transcription regulation</keyword>
<evidence type="ECO:0000259" key="10">
    <source>
        <dbReference type="PROSITE" id="PS50110"/>
    </source>
</evidence>
<reference evidence="11" key="1">
    <citation type="submission" date="2022-12" db="EMBL/GenBank/DDBJ databases">
        <title>Genome sequence of HCMS5-2.</title>
        <authorList>
            <person name="Woo H."/>
        </authorList>
    </citation>
    <scope>NUCLEOTIDE SEQUENCE</scope>
    <source>
        <strain evidence="11">HCMS5-2</strain>
    </source>
</reference>
<dbReference type="InterPro" id="IPR036890">
    <property type="entry name" value="HATPase_C_sf"/>
</dbReference>
<dbReference type="GO" id="GO:0005524">
    <property type="term" value="F:ATP binding"/>
    <property type="evidence" value="ECO:0007669"/>
    <property type="project" value="UniProtKB-KW"/>
</dbReference>
<protein>
    <recommendedName>
        <fullName evidence="2">histidine kinase</fullName>
        <ecNumber evidence="2">2.7.13.3</ecNumber>
    </recommendedName>
</protein>
<keyword evidence="3 6" id="KW-0597">Phosphoprotein</keyword>
<keyword evidence="5" id="KW-0804">Transcription</keyword>
<keyword evidence="7" id="KW-0472">Membrane</keyword>
<accession>A0ABT4L9B7</accession>
<dbReference type="Gene3D" id="3.40.50.2300">
    <property type="match status" value="1"/>
</dbReference>
<dbReference type="CDD" id="cd00075">
    <property type="entry name" value="HATPase"/>
    <property type="match status" value="1"/>
</dbReference>
<dbReference type="SMART" id="SM00448">
    <property type="entry name" value="REC"/>
    <property type="match status" value="1"/>
</dbReference>
<dbReference type="InterPro" id="IPR011006">
    <property type="entry name" value="CheY-like_superfamily"/>
</dbReference>